<name>A0A0E9QW89_ANGAN</name>
<sequence>MQYANIDCARTPSFRILATPIHATHRLFTCSDQIKYSYSAIFLRCSIESFVVWEFTNAHITGYSHKHTDKLQYSTHYQYYRKKYTYS</sequence>
<reference evidence="1" key="1">
    <citation type="submission" date="2014-11" db="EMBL/GenBank/DDBJ databases">
        <authorList>
            <person name="Amaro Gonzalez C."/>
        </authorList>
    </citation>
    <scope>NUCLEOTIDE SEQUENCE</scope>
</reference>
<organism evidence="1">
    <name type="scientific">Anguilla anguilla</name>
    <name type="common">European freshwater eel</name>
    <name type="synonym">Muraena anguilla</name>
    <dbReference type="NCBI Taxonomy" id="7936"/>
    <lineage>
        <taxon>Eukaryota</taxon>
        <taxon>Metazoa</taxon>
        <taxon>Chordata</taxon>
        <taxon>Craniata</taxon>
        <taxon>Vertebrata</taxon>
        <taxon>Euteleostomi</taxon>
        <taxon>Actinopterygii</taxon>
        <taxon>Neopterygii</taxon>
        <taxon>Teleostei</taxon>
        <taxon>Anguilliformes</taxon>
        <taxon>Anguillidae</taxon>
        <taxon>Anguilla</taxon>
    </lineage>
</organism>
<reference evidence="1" key="2">
    <citation type="journal article" date="2015" name="Fish Shellfish Immunol.">
        <title>Early steps in the European eel (Anguilla anguilla)-Vibrio vulnificus interaction in the gills: Role of the RtxA13 toxin.</title>
        <authorList>
            <person name="Callol A."/>
            <person name="Pajuelo D."/>
            <person name="Ebbesson L."/>
            <person name="Teles M."/>
            <person name="MacKenzie S."/>
            <person name="Amaro C."/>
        </authorList>
    </citation>
    <scope>NUCLEOTIDE SEQUENCE</scope>
</reference>
<evidence type="ECO:0000313" key="1">
    <source>
        <dbReference type="EMBL" id="JAH20353.1"/>
    </source>
</evidence>
<dbReference type="AlphaFoldDB" id="A0A0E9QW89"/>
<proteinExistence type="predicted"/>
<protein>
    <submittedName>
        <fullName evidence="1">Uncharacterized protein</fullName>
    </submittedName>
</protein>
<dbReference type="EMBL" id="GBXM01088224">
    <property type="protein sequence ID" value="JAH20353.1"/>
    <property type="molecule type" value="Transcribed_RNA"/>
</dbReference>
<accession>A0A0E9QW89</accession>